<feature type="compositionally biased region" description="Polar residues" evidence="1">
    <location>
        <begin position="633"/>
        <end position="648"/>
    </location>
</feature>
<feature type="compositionally biased region" description="Basic and acidic residues" evidence="1">
    <location>
        <begin position="1661"/>
        <end position="1696"/>
    </location>
</feature>
<dbReference type="Proteomes" id="UP000504617">
    <property type="component" value="Unplaced"/>
</dbReference>
<feature type="region of interest" description="Disordered" evidence="1">
    <location>
        <begin position="839"/>
        <end position="873"/>
    </location>
</feature>
<feature type="non-terminal residue" evidence="4">
    <location>
        <position position="2206"/>
    </location>
</feature>
<dbReference type="GeneID" id="106539944"/>
<dbReference type="KEGG" id="tsr:106539944"/>
<feature type="region of interest" description="Disordered" evidence="1">
    <location>
        <begin position="126"/>
        <end position="145"/>
    </location>
</feature>
<gene>
    <name evidence="4" type="primary">LOC106539944</name>
</gene>
<feature type="compositionally biased region" description="Polar residues" evidence="1">
    <location>
        <begin position="1177"/>
        <end position="1205"/>
    </location>
</feature>
<evidence type="ECO:0000313" key="3">
    <source>
        <dbReference type="Proteomes" id="UP000504617"/>
    </source>
</evidence>
<evidence type="ECO:0000313" key="4">
    <source>
        <dbReference type="RefSeq" id="XP_013910350.1"/>
    </source>
</evidence>
<feature type="region of interest" description="Disordered" evidence="1">
    <location>
        <begin position="399"/>
        <end position="421"/>
    </location>
</feature>
<feature type="compositionally biased region" description="Basic and acidic residues" evidence="1">
    <location>
        <begin position="315"/>
        <end position="338"/>
    </location>
</feature>
<feature type="region of interest" description="Disordered" evidence="1">
    <location>
        <begin position="1088"/>
        <end position="1115"/>
    </location>
</feature>
<keyword evidence="2" id="KW-0472">Membrane</keyword>
<organism evidence="3 4">
    <name type="scientific">Thamnophis sirtalis</name>
    <dbReference type="NCBI Taxonomy" id="35019"/>
    <lineage>
        <taxon>Eukaryota</taxon>
        <taxon>Metazoa</taxon>
        <taxon>Chordata</taxon>
        <taxon>Craniata</taxon>
        <taxon>Vertebrata</taxon>
        <taxon>Euteleostomi</taxon>
        <taxon>Lepidosauria</taxon>
        <taxon>Squamata</taxon>
        <taxon>Bifurcata</taxon>
        <taxon>Unidentata</taxon>
        <taxon>Episquamata</taxon>
        <taxon>Toxicofera</taxon>
        <taxon>Serpentes</taxon>
        <taxon>Colubroidea</taxon>
        <taxon>Colubridae</taxon>
        <taxon>Natricinae</taxon>
        <taxon>Thamnophis</taxon>
    </lineage>
</organism>
<feature type="region of interest" description="Disordered" evidence="1">
    <location>
        <begin position="1659"/>
        <end position="1696"/>
    </location>
</feature>
<feature type="region of interest" description="Disordered" evidence="1">
    <location>
        <begin position="1175"/>
        <end position="1205"/>
    </location>
</feature>
<feature type="compositionally biased region" description="Polar residues" evidence="1">
    <location>
        <begin position="399"/>
        <end position="420"/>
    </location>
</feature>
<dbReference type="RefSeq" id="XP_013910350.1">
    <property type="nucleotide sequence ID" value="XM_014054875.1"/>
</dbReference>
<feature type="compositionally biased region" description="Polar residues" evidence="1">
    <location>
        <begin position="947"/>
        <end position="966"/>
    </location>
</feature>
<feature type="region of interest" description="Disordered" evidence="1">
    <location>
        <begin position="633"/>
        <end position="652"/>
    </location>
</feature>
<keyword evidence="3" id="KW-1185">Reference proteome</keyword>
<feature type="region of interest" description="Disordered" evidence="1">
    <location>
        <begin position="934"/>
        <end position="973"/>
    </location>
</feature>
<name>A0A6I9Y0T1_9SAUR</name>
<feature type="compositionally biased region" description="Basic and acidic residues" evidence="1">
    <location>
        <begin position="934"/>
        <end position="943"/>
    </location>
</feature>
<accession>A0A6I9Y0T1</accession>
<keyword evidence="2" id="KW-0812">Transmembrane</keyword>
<feature type="region of interest" description="Disordered" evidence="1">
    <location>
        <begin position="201"/>
        <end position="234"/>
    </location>
</feature>
<feature type="compositionally biased region" description="Polar residues" evidence="1">
    <location>
        <begin position="1822"/>
        <end position="1837"/>
    </location>
</feature>
<feature type="region of interest" description="Disordered" evidence="1">
    <location>
        <begin position="1819"/>
        <end position="1844"/>
    </location>
</feature>
<protein>
    <submittedName>
        <fullName evidence="4">Uncharacterized protein LOC106539944</fullName>
    </submittedName>
</protein>
<keyword evidence="2" id="KW-1133">Transmembrane helix</keyword>
<feature type="region of interest" description="Disordered" evidence="1">
    <location>
        <begin position="315"/>
        <end position="339"/>
    </location>
</feature>
<evidence type="ECO:0000256" key="2">
    <source>
        <dbReference type="SAM" id="Phobius"/>
    </source>
</evidence>
<proteinExistence type="predicted"/>
<feature type="compositionally biased region" description="Basic and acidic residues" evidence="1">
    <location>
        <begin position="856"/>
        <end position="866"/>
    </location>
</feature>
<feature type="transmembrane region" description="Helical" evidence="2">
    <location>
        <begin position="20"/>
        <end position="40"/>
    </location>
</feature>
<reference evidence="4" key="1">
    <citation type="submission" date="2025-08" db="UniProtKB">
        <authorList>
            <consortium name="RefSeq"/>
        </authorList>
    </citation>
    <scope>IDENTIFICATION</scope>
</reference>
<sequence>MNDNLFFSEGNEKRNFTKFLVNYLTVLVISIESHVLLTFLNLNLIVIRAEYNILHFSSESATVVQSLHSQLLKCISICKTVGHRANMKSPNNEGLCSITPEESTSENTVGAHPDVMAQENDLHEGDSLEATEEGGQDPRQPMPMLSEHGEECTALSFENSIEGLPVTMSNPAIVNDKDTSTAPIVSETDADCYATTFARESEKDPNNTALEQIPALDSTWTSGRETEERNSSELDLLSQSELLIGGDKTHISLLPKSERGRDSYAIKEIRQETGLEVSLNNEGLCSNTAGKSTSENNAVAYSDVMVLENKLCKKDSLEPTEEKDQRQHRPVPSEHGKECTALSLDDIPRGLPALLLYPAIANDKDTRTVPLVSRTDAEHYATTFARQYKENPNNTVLERIPSSDSTWTSEPGTEQSNSSELDLWPQSELLIGGKKARIVQLPMHEKDFYTAKEIIEETKLEVSNKEETLIKPVGLNTGSVDNLVMKKENCIPNNLTAGNSDINKYGTSGIDQSFVEFRGVISEGSNSGVNREDNQFQIFPEKGSGMLQGPPTVSGLSSNRSTLLPLTMTEQPIGDLVAENEWLEKSINPEPNIHCVDLPVILKPSDASLMPENKNKGQKANTSQNAAEQISNNEITQTESLSRGNTALSDPENVMHMGKEESVGDKLLLLDRRTSDFMSENDLADHNKEETTIAEKYGLTSSRNEEHECQEVPASSQVIHEDINCPQETRLSFDTNSRQISQEAALDDQVSGLETNISGKILEKNLSSECNLNILNDHSPELSENLEQRTTSLNGKKVASLESSELLLLQEKDSLGSCDLLKFSVENIQFSFPVNKEREDVDGSLSLPPEDNDVLQNKKQESREQPGFELFGPTFAQNTKSELEDQLMDEINSETDAPNAKIIAVSKTELEFHNLNGQARSAECVAAEKTNIVEDESHSEGERCASTAGSGPNSVPVTTAEQSTAVGKNDGNEARQEECETGMKKQEADTTLAQEIHIKLDSTQQVQLEQASEENDPNIKHDYSGNPLVSAVGAEISPQPLKFGDLGDNSIRANNSPFMSNDCKEFLETPPKETVENPQTVGILITSPEVQSNESSKVTASEDGQCVSNPEDKDLDHDGLQTFVNSQGQTSNQTSPERLQSLELNHFCGHGEVDKSELQQIGDNLHKLQTVLGGPETKSTNLSNDTASSTPISEFVGNTSQNNNLRNVINPPEEESCLSKETLNNVKQDVSNCLFSGGVFEGPSRSGAFPENSITVKQLDGLGELSDTKCASNMDITEFISVIQKTEQAQTLQESLICEGDSGTDVNLPSKEAELGEQSLHTEIEEHLSLANEAIQKDEQVTCKVDLASLPSENTRMDEHPPGLPNSPEVPLSDAWHKTCPIEKTDSVHVSSQAEPTPLSTLAFLHNGPSQVNSQSTGFMYHSPEGEFQKSEPEAVACQDVFDTTPSLQTAGATHVDLGDAFEESNTTDQRKPEVMNLDYIPSEAASGKESYIPGQESEISQWERNLSPFNFKKLQDEISAIKLKGDKSDVHFKAQQLNSSAESLFSPSSLERKLLDLSTLDKQANCKEDTATNISCEDNKHGEIEEERRCDLIEKFNLPKMEGDVPRQPVAISEKDPEISSSKAFSIGFFDFRKHISKIFEQVAPNVVPANLPNLATEQRPSEKISPEGKETKVKQGLADVEKSSADVDPENDWKTNQRTLPLETEVCNKATEEKTAQEQELTGMLANSQGKDLPSAFSEKIPIDEYCLTENCLTTSPKLFKVDGLSRHEINAEINDHLCSLSSDTAENELCTEKVEFPSRSLGNQEMENQLCIEKVEFPSRSSGNQETENLPSSPKNEEPLIIPSSTGVVPDFDATPVATEVKEANLISLCNFETDEPKEQLTYDGNKNINKGNGDNTDLAKISTLPFLTDDLDAHKEQTDQSEILFDENPNFSNQHTLQNTAVTVLDTIDSNNWLQKSIEEEKRQDTAEHKLITYFKNEVSPDHSPDESKLGSNSVQESCIEKTNDIKLSTAEGPGFSADVPQADTTIMLITNNCEAVLQASRDIQKPDVKRHSETLQGMEQTIRTDVEMASLNEAKEEPASFQDIQEIIPIISHSELEQSFPGLLENMATEELPPESSSVPDVSVKLEPDVDSFQKPLTTVLCDGILDATELTTASTSQLCDSQQPDSTIASLPGSGSLAPEFPIEIKQCDQETGKPIPETK</sequence>
<evidence type="ECO:0000256" key="1">
    <source>
        <dbReference type="SAM" id="MobiDB-lite"/>
    </source>
</evidence>
<feature type="region of interest" description="Disordered" evidence="1">
    <location>
        <begin position="2166"/>
        <end position="2187"/>
    </location>
</feature>
<dbReference type="OrthoDB" id="10255048at2759"/>
<feature type="compositionally biased region" description="Polar residues" evidence="1">
    <location>
        <begin position="1088"/>
        <end position="1099"/>
    </location>
</feature>
<feature type="compositionally biased region" description="Polar residues" evidence="1">
    <location>
        <begin position="2166"/>
        <end position="2175"/>
    </location>
</feature>